<keyword evidence="1 3" id="KW-0479">Metal-binding</keyword>
<dbReference type="PANTHER" id="PTHR47197:SF3">
    <property type="entry name" value="DIHYDRO-HEME D1 DEHYDROGENASE"/>
    <property type="match status" value="1"/>
</dbReference>
<accession>A0A2T3PBS7</accession>
<keyword evidence="2 3" id="KW-0408">Iron</keyword>
<dbReference type="Gene3D" id="2.130.10.10">
    <property type="entry name" value="YVTN repeat-like/Quinoprotein amine dehydrogenase"/>
    <property type="match status" value="1"/>
</dbReference>
<dbReference type="Proteomes" id="UP000240481">
    <property type="component" value="Unassembled WGS sequence"/>
</dbReference>
<protein>
    <recommendedName>
        <fullName evidence="4">Cytochrome c domain-containing protein</fullName>
    </recommendedName>
</protein>
<comment type="caution">
    <text evidence="5">The sequence shown here is derived from an EMBL/GenBank/DDBJ whole genome shotgun (WGS) entry which is preliminary data.</text>
</comment>
<dbReference type="InterPro" id="IPR011045">
    <property type="entry name" value="N2O_reductase_N"/>
</dbReference>
<dbReference type="PROSITE" id="PS51007">
    <property type="entry name" value="CYTC"/>
    <property type="match status" value="1"/>
</dbReference>
<keyword evidence="6" id="KW-1185">Reference proteome</keyword>
<dbReference type="EMBL" id="PYLZ01000001">
    <property type="protein sequence ID" value="PSW26627.1"/>
    <property type="molecule type" value="Genomic_DNA"/>
</dbReference>
<gene>
    <name evidence="5" type="ORF">C9I94_01180</name>
</gene>
<reference evidence="5 6" key="1">
    <citation type="submission" date="2018-01" db="EMBL/GenBank/DDBJ databases">
        <title>Whole genome sequencing of Histamine producing bacteria.</title>
        <authorList>
            <person name="Butler K."/>
        </authorList>
    </citation>
    <scope>NUCLEOTIDE SEQUENCE [LARGE SCALE GENOMIC DNA]</scope>
    <source>
        <strain evidence="5 6">DSM 24669</strain>
    </source>
</reference>
<dbReference type="RefSeq" id="WP_107302334.1">
    <property type="nucleotide sequence ID" value="NZ_AP024852.1"/>
</dbReference>
<dbReference type="GO" id="GO:0009055">
    <property type="term" value="F:electron transfer activity"/>
    <property type="evidence" value="ECO:0007669"/>
    <property type="project" value="InterPro"/>
</dbReference>
<dbReference type="GO" id="GO:0046872">
    <property type="term" value="F:metal ion binding"/>
    <property type="evidence" value="ECO:0007669"/>
    <property type="project" value="UniProtKB-KW"/>
</dbReference>
<evidence type="ECO:0000313" key="6">
    <source>
        <dbReference type="Proteomes" id="UP000240481"/>
    </source>
</evidence>
<evidence type="ECO:0000256" key="3">
    <source>
        <dbReference type="PROSITE-ProRule" id="PRU00433"/>
    </source>
</evidence>
<dbReference type="InterPro" id="IPR036280">
    <property type="entry name" value="Multihaem_cyt_sf"/>
</dbReference>
<proteinExistence type="predicted"/>
<dbReference type="SUPFAM" id="SSF50974">
    <property type="entry name" value="Nitrous oxide reductase, N-terminal domain"/>
    <property type="match status" value="1"/>
</dbReference>
<evidence type="ECO:0000259" key="4">
    <source>
        <dbReference type="PROSITE" id="PS51007"/>
    </source>
</evidence>
<keyword evidence="3" id="KW-0349">Heme</keyword>
<dbReference type="InterPro" id="IPR015943">
    <property type="entry name" value="WD40/YVTN_repeat-like_dom_sf"/>
</dbReference>
<dbReference type="Pfam" id="PF02239">
    <property type="entry name" value="Cytochrom_D1"/>
    <property type="match status" value="1"/>
</dbReference>
<organism evidence="5 6">
    <name type="scientific">Photobacterium swingsii</name>
    <dbReference type="NCBI Taxonomy" id="680026"/>
    <lineage>
        <taxon>Bacteria</taxon>
        <taxon>Pseudomonadati</taxon>
        <taxon>Pseudomonadota</taxon>
        <taxon>Gammaproteobacteria</taxon>
        <taxon>Vibrionales</taxon>
        <taxon>Vibrionaceae</taxon>
        <taxon>Photobacterium</taxon>
    </lineage>
</organism>
<evidence type="ECO:0000256" key="2">
    <source>
        <dbReference type="ARBA" id="ARBA00023004"/>
    </source>
</evidence>
<feature type="domain" description="Cytochrome c" evidence="4">
    <location>
        <begin position="401"/>
        <end position="524"/>
    </location>
</feature>
<dbReference type="GO" id="GO:0020037">
    <property type="term" value="F:heme binding"/>
    <property type="evidence" value="ECO:0007669"/>
    <property type="project" value="InterPro"/>
</dbReference>
<evidence type="ECO:0000313" key="5">
    <source>
        <dbReference type="EMBL" id="PSW26627.1"/>
    </source>
</evidence>
<dbReference type="InterPro" id="IPR009056">
    <property type="entry name" value="Cyt_c-like_dom"/>
</dbReference>
<dbReference type="Gene3D" id="1.10.1130.10">
    <property type="entry name" value="Flavocytochrome C3, Chain A"/>
    <property type="match status" value="1"/>
</dbReference>
<dbReference type="OrthoDB" id="9805202at2"/>
<dbReference type="AlphaFoldDB" id="A0A2T3PBS7"/>
<dbReference type="PANTHER" id="PTHR47197">
    <property type="entry name" value="PROTEIN NIRF"/>
    <property type="match status" value="1"/>
</dbReference>
<dbReference type="InterPro" id="IPR051200">
    <property type="entry name" value="Host-pathogen_enzymatic-act"/>
</dbReference>
<name>A0A2T3PBS7_9GAMM</name>
<sequence>MKLNSKYKPIKQLFLLIVVLMSQSVFAIEKSSSMLFNSDKTQIISANFDAGSVSLLNRENGDIEKEVTIGRDIRRIALTQDEQLLLATDYLNDQVVLLDAKTLATKQVTQVPSRPFGVVFDVNNQQFYVTSFERDKLLVIDRKGEVTQVLATASTPRGLALTDDGRLLVTHALSGEVSIYDVTNSTPQLIKVVQLVDTPAHKEKTTPQGKPRLLDNIVISPDGQQAWLPHVLWSFGHDFQFQSTVFPTVSILDLEPGNEHEIVDERKQLFKQINIIESGNRIRIVSNPHDGVFTEDGKKVIFTLAGSEDLMVFDLSRQGKKNKKRHRRKKFQGGVKATQIFRNVPGDNPRGILVVGRELYVQNAMSLDIAKFDTGAVGPFAKVKLIQANFANLVSADPLPKQLRRGKTLFNRANMADNPKFPMAGDFWMSCNSCHLDGFNFTNRQLMEDGKKDRFKNAVTGHVDVRKMIAGDPVGAYIDIIQKTQGGMGGDPREDDMPPVNVEQPPLEAVKMMMALNEYVRSPENLPYLSTWLRLDDNKRYTHPDEWVNSAECSDCHTTIYDQWADSNHGMNMDHPYYRFQEDVAAQSEGEEFRVLCRGCHAPQMVINGDNKPFSDFGDMREKGGKSLKVALAHGQSVNERGTGCVFCHRVTKAENAGGNTDMTVNLKDRESYVFEDAKNSMLKWLSEKQINAMPAPHKASYSNPELYQSSLYCATCHNEFTTGQGANVNDNFGEWLASPFNAPGNPAQHKTCIDCHMTQDVTNFDNKVGGQSTNNGPMKSNLRSHHLVGGNYFFTGMRNPEHKKMSIDILKTALSLEVEKQGNQFTAKVTNVNSGHDMPGGARRQVWLEVIATDANGKQVFTSGVMQNGVIPKDAHKFIKVGVDKDGKPVGLRFWRYVKIGKDTRIKSGETRNEVFDLPDNAQYPLTVSTRVLYQVFAKGLTDKVRAAYPDEHIPDPEVIELQAVTKTYAMNNGQNQNVTSKASSSH</sequence>
<evidence type="ECO:0000256" key="1">
    <source>
        <dbReference type="ARBA" id="ARBA00022723"/>
    </source>
</evidence>
<dbReference type="SUPFAM" id="SSF48695">
    <property type="entry name" value="Multiheme cytochromes"/>
    <property type="match status" value="1"/>
</dbReference>